<keyword evidence="3" id="KW-1185">Reference proteome</keyword>
<comment type="caution">
    <text evidence="2">The sequence shown here is derived from an EMBL/GenBank/DDBJ whole genome shotgun (WGS) entry which is preliminary data.</text>
</comment>
<feature type="compositionally biased region" description="Polar residues" evidence="1">
    <location>
        <begin position="1"/>
        <end position="14"/>
    </location>
</feature>
<evidence type="ECO:0000256" key="1">
    <source>
        <dbReference type="SAM" id="MobiDB-lite"/>
    </source>
</evidence>
<evidence type="ECO:0000313" key="3">
    <source>
        <dbReference type="Proteomes" id="UP001293254"/>
    </source>
</evidence>
<evidence type="ECO:0000313" key="2">
    <source>
        <dbReference type="EMBL" id="KAK4431264.1"/>
    </source>
</evidence>
<dbReference type="EMBL" id="JACGWO010000003">
    <property type="protein sequence ID" value="KAK4431264.1"/>
    <property type="molecule type" value="Genomic_DNA"/>
</dbReference>
<protein>
    <submittedName>
        <fullName evidence="2">Uncharacterized protein</fullName>
    </submittedName>
</protein>
<accession>A0AAE1YJ52</accession>
<feature type="compositionally biased region" description="Basic and acidic residues" evidence="1">
    <location>
        <begin position="27"/>
        <end position="36"/>
    </location>
</feature>
<dbReference type="AlphaFoldDB" id="A0AAE1YJ52"/>
<reference evidence="2" key="2">
    <citation type="journal article" date="2024" name="Plant">
        <title>Genomic evolution and insights into agronomic trait innovations of Sesamum species.</title>
        <authorList>
            <person name="Miao H."/>
            <person name="Wang L."/>
            <person name="Qu L."/>
            <person name="Liu H."/>
            <person name="Sun Y."/>
            <person name="Le M."/>
            <person name="Wang Q."/>
            <person name="Wei S."/>
            <person name="Zheng Y."/>
            <person name="Lin W."/>
            <person name="Duan Y."/>
            <person name="Cao H."/>
            <person name="Xiong S."/>
            <person name="Wang X."/>
            <person name="Wei L."/>
            <person name="Li C."/>
            <person name="Ma Q."/>
            <person name="Ju M."/>
            <person name="Zhao R."/>
            <person name="Li G."/>
            <person name="Mu C."/>
            <person name="Tian Q."/>
            <person name="Mei H."/>
            <person name="Zhang T."/>
            <person name="Gao T."/>
            <person name="Zhang H."/>
        </authorList>
    </citation>
    <scope>NUCLEOTIDE SEQUENCE</scope>
    <source>
        <strain evidence="2">3651</strain>
    </source>
</reference>
<name>A0AAE1YJ52_9LAMI</name>
<dbReference type="Proteomes" id="UP001293254">
    <property type="component" value="Unassembled WGS sequence"/>
</dbReference>
<reference evidence="2" key="1">
    <citation type="submission" date="2020-06" db="EMBL/GenBank/DDBJ databases">
        <authorList>
            <person name="Li T."/>
            <person name="Hu X."/>
            <person name="Zhang T."/>
            <person name="Song X."/>
            <person name="Zhang H."/>
            <person name="Dai N."/>
            <person name="Sheng W."/>
            <person name="Hou X."/>
            <person name="Wei L."/>
        </authorList>
    </citation>
    <scope>NUCLEOTIDE SEQUENCE</scope>
    <source>
        <strain evidence="2">3651</strain>
        <tissue evidence="2">Leaf</tissue>
    </source>
</reference>
<proteinExistence type="predicted"/>
<sequence length="142" mass="14970">MNYLPTLSSRATTGNSGGDQSAMEDTPATKEEEERVRSFNLPAFASLTERVVGSNDTQSLQTLERLKAQWAARYGSGGTGTTSTAVGSFVEAQQSPLCTSACGVTSSPRVSQPIHNTPLPAARVLLQKVPSPKGKNTTTLVQ</sequence>
<feature type="region of interest" description="Disordered" evidence="1">
    <location>
        <begin position="1"/>
        <end position="36"/>
    </location>
</feature>
<organism evidence="2 3">
    <name type="scientific">Sesamum alatum</name>
    <dbReference type="NCBI Taxonomy" id="300844"/>
    <lineage>
        <taxon>Eukaryota</taxon>
        <taxon>Viridiplantae</taxon>
        <taxon>Streptophyta</taxon>
        <taxon>Embryophyta</taxon>
        <taxon>Tracheophyta</taxon>
        <taxon>Spermatophyta</taxon>
        <taxon>Magnoliopsida</taxon>
        <taxon>eudicotyledons</taxon>
        <taxon>Gunneridae</taxon>
        <taxon>Pentapetalae</taxon>
        <taxon>asterids</taxon>
        <taxon>lamiids</taxon>
        <taxon>Lamiales</taxon>
        <taxon>Pedaliaceae</taxon>
        <taxon>Sesamum</taxon>
    </lineage>
</organism>
<gene>
    <name evidence="2" type="ORF">Salat_0888500</name>
</gene>